<dbReference type="InterPro" id="IPR001910">
    <property type="entry name" value="Inosine/uridine_hydrolase_dom"/>
</dbReference>
<organism evidence="4 5">
    <name type="scientific">Daldinia eschscholtzii</name>
    <dbReference type="NCBI Taxonomy" id="292717"/>
    <lineage>
        <taxon>Eukaryota</taxon>
        <taxon>Fungi</taxon>
        <taxon>Dikarya</taxon>
        <taxon>Ascomycota</taxon>
        <taxon>Pezizomycotina</taxon>
        <taxon>Sordariomycetes</taxon>
        <taxon>Xylariomycetidae</taxon>
        <taxon>Xylariales</taxon>
        <taxon>Hypoxylaceae</taxon>
        <taxon>Daldinia</taxon>
    </lineage>
</organism>
<dbReference type="GO" id="GO:0016799">
    <property type="term" value="F:hydrolase activity, hydrolyzing N-glycosyl compounds"/>
    <property type="evidence" value="ECO:0007669"/>
    <property type="project" value="InterPro"/>
</dbReference>
<dbReference type="Proteomes" id="UP001369815">
    <property type="component" value="Unassembled WGS sequence"/>
</dbReference>
<dbReference type="PANTHER" id="PTHR43264">
    <property type="match status" value="1"/>
</dbReference>
<name>A0AAX6M9Y5_9PEZI</name>
<feature type="chain" id="PRO_5043466818" description="Inosine/uridine-preferring nucleoside hydrolase domain-containing protein" evidence="2">
    <location>
        <begin position="20"/>
        <end position="361"/>
    </location>
</feature>
<dbReference type="AlphaFoldDB" id="A0AAX6M9Y5"/>
<reference evidence="4 5" key="1">
    <citation type="journal article" date="2024" name="Front Chem Biol">
        <title>Unveiling the potential of Daldinia eschscholtzii MFLUCC 19-0629 through bioactivity and bioinformatics studies for enhanced sustainable agriculture production.</title>
        <authorList>
            <person name="Brooks S."/>
            <person name="Weaver J.A."/>
            <person name="Klomchit A."/>
            <person name="Alharthi S.A."/>
            <person name="Onlamun T."/>
            <person name="Nurani R."/>
            <person name="Vong T.K."/>
            <person name="Alberti F."/>
            <person name="Greco C."/>
        </authorList>
    </citation>
    <scope>NUCLEOTIDE SEQUENCE [LARGE SCALE GENOMIC DNA]</scope>
    <source>
        <strain evidence="4">MFLUCC 19-0629</strain>
    </source>
</reference>
<gene>
    <name evidence="4" type="ORF">Daesc_009540</name>
</gene>
<accession>A0AAX6M9Y5</accession>
<evidence type="ECO:0000256" key="1">
    <source>
        <dbReference type="ARBA" id="ARBA00009176"/>
    </source>
</evidence>
<evidence type="ECO:0000256" key="2">
    <source>
        <dbReference type="SAM" id="SignalP"/>
    </source>
</evidence>
<comment type="similarity">
    <text evidence="1">Belongs to the IUNH family.</text>
</comment>
<evidence type="ECO:0000313" key="4">
    <source>
        <dbReference type="EMBL" id="KAK6949460.1"/>
    </source>
</evidence>
<keyword evidence="2" id="KW-0732">Signal</keyword>
<sequence length="361" mass="39207">MFFGRTVIWFLAVSSSASADRISKRLGKPVVIDTDVFSDVDDVGALAVANVLHNYGLAELRGVAINTRSKHGALAVSVVNTYFGNGDVPVAALRPLTNETFFDSRDFVLSEYASKIAHNWPCALNDSSATPTPVEMYRRVLSSAEDRSITLISIGFLTNLAALMNSPPDDIAPFAGASLISTKVKELVVMGGRYPSGKEFNFAGADPLSTYNVVNDWPRDVPVTYSGFELSDDIFSGERLVEYAPPDSPVLAAYQWYVGRCSTTRESWDPVTTLYGILGLDGSSELGIGQLFEYANEIGHNEVSVDGSNTWVNSTRVSNQHWLKLANGVTNETVAGLLTRFFTHNPSDKSCSAYGRAVFEV</sequence>
<dbReference type="Gene3D" id="3.90.245.10">
    <property type="entry name" value="Ribonucleoside hydrolase-like"/>
    <property type="match status" value="1"/>
</dbReference>
<dbReference type="Pfam" id="PF01156">
    <property type="entry name" value="IU_nuc_hydro"/>
    <property type="match status" value="1"/>
</dbReference>
<keyword evidence="5" id="KW-1185">Reference proteome</keyword>
<dbReference type="PANTHER" id="PTHR43264:SF1">
    <property type="entry name" value="INOSINE_URIDINE-PREFERRING NUCLEOSIDE HYDROLASE DOMAIN-CONTAINING PROTEIN"/>
    <property type="match status" value="1"/>
</dbReference>
<dbReference type="InterPro" id="IPR036452">
    <property type="entry name" value="Ribo_hydro-like"/>
</dbReference>
<protein>
    <recommendedName>
        <fullName evidence="3">Inosine/uridine-preferring nucleoside hydrolase domain-containing protein</fullName>
    </recommendedName>
</protein>
<comment type="caution">
    <text evidence="4">The sequence shown here is derived from an EMBL/GenBank/DDBJ whole genome shotgun (WGS) entry which is preliminary data.</text>
</comment>
<dbReference type="SUPFAM" id="SSF53590">
    <property type="entry name" value="Nucleoside hydrolase"/>
    <property type="match status" value="1"/>
</dbReference>
<proteinExistence type="inferred from homology"/>
<evidence type="ECO:0000313" key="5">
    <source>
        <dbReference type="Proteomes" id="UP001369815"/>
    </source>
</evidence>
<evidence type="ECO:0000259" key="3">
    <source>
        <dbReference type="Pfam" id="PF01156"/>
    </source>
</evidence>
<feature type="signal peptide" evidence="2">
    <location>
        <begin position="1"/>
        <end position="19"/>
    </location>
</feature>
<dbReference type="EMBL" id="JBANMG010000009">
    <property type="protein sequence ID" value="KAK6949460.1"/>
    <property type="molecule type" value="Genomic_DNA"/>
</dbReference>
<feature type="domain" description="Inosine/uridine-preferring nucleoside hydrolase" evidence="3">
    <location>
        <begin position="30"/>
        <end position="247"/>
    </location>
</feature>